<dbReference type="InterPro" id="IPR005702">
    <property type="entry name" value="Wzc-like_C"/>
</dbReference>
<evidence type="ECO:0000256" key="2">
    <source>
        <dbReference type="ARBA" id="ARBA00022840"/>
    </source>
</evidence>
<dbReference type="PANTHER" id="PTHR32309:SF13">
    <property type="entry name" value="FERRIC ENTEROBACTIN TRANSPORT PROTEIN FEPE"/>
    <property type="match status" value="1"/>
</dbReference>
<reference evidence="3 4" key="1">
    <citation type="submission" date="2019-03" db="EMBL/GenBank/DDBJ databases">
        <title>Ramlibacter rhizophilus CCTCC AB2015357, whole genome shotgun sequence.</title>
        <authorList>
            <person name="Zhang X."/>
            <person name="Feng G."/>
            <person name="Zhu H."/>
        </authorList>
    </citation>
    <scope>NUCLEOTIDE SEQUENCE [LARGE SCALE GENOMIC DNA]</scope>
    <source>
        <strain evidence="3 4">CCTCC AB2015357</strain>
    </source>
</reference>
<proteinExistence type="predicted"/>
<keyword evidence="1" id="KW-0547">Nucleotide-binding</keyword>
<dbReference type="NCBIfam" id="TIGR03029">
    <property type="entry name" value="EpsG"/>
    <property type="match status" value="1"/>
</dbReference>
<name>A0A4Z0BL30_9BURK</name>
<dbReference type="EMBL" id="SMLL01000004">
    <property type="protein sequence ID" value="TFZ00043.1"/>
    <property type="molecule type" value="Genomic_DNA"/>
</dbReference>
<dbReference type="Pfam" id="PF10609">
    <property type="entry name" value="ParA"/>
    <property type="match status" value="1"/>
</dbReference>
<keyword evidence="3" id="KW-0418">Kinase</keyword>
<dbReference type="SUPFAM" id="SSF160246">
    <property type="entry name" value="EspE N-terminal domain-like"/>
    <property type="match status" value="1"/>
</dbReference>
<accession>A0A4Z0BL30</accession>
<protein>
    <submittedName>
        <fullName evidence="3">Chain length determinant protein tyrosine kinase EpsG</fullName>
    </submittedName>
</protein>
<dbReference type="Proteomes" id="UP000297564">
    <property type="component" value="Unassembled WGS sequence"/>
</dbReference>
<dbReference type="InterPro" id="IPR033756">
    <property type="entry name" value="YlxH/NBP35"/>
</dbReference>
<evidence type="ECO:0000313" key="3">
    <source>
        <dbReference type="EMBL" id="TFZ00043.1"/>
    </source>
</evidence>
<keyword evidence="3" id="KW-0808">Transferase</keyword>
<gene>
    <name evidence="3" type="primary">epsG</name>
    <name evidence="3" type="ORF">EZ242_12740</name>
</gene>
<dbReference type="AlphaFoldDB" id="A0A4Z0BL30"/>
<dbReference type="GO" id="GO:0005886">
    <property type="term" value="C:plasma membrane"/>
    <property type="evidence" value="ECO:0007669"/>
    <property type="project" value="TreeGrafter"/>
</dbReference>
<keyword evidence="4" id="KW-1185">Reference proteome</keyword>
<dbReference type="PANTHER" id="PTHR32309">
    <property type="entry name" value="TYROSINE-PROTEIN KINASE"/>
    <property type="match status" value="1"/>
</dbReference>
<dbReference type="InterPro" id="IPR037257">
    <property type="entry name" value="T2SS_E_N_sf"/>
</dbReference>
<dbReference type="InterPro" id="IPR017479">
    <property type="entry name" value="Tyr_kinase_chain_length_EpsG"/>
</dbReference>
<organism evidence="3 4">
    <name type="scientific">Ramlibacter rhizophilus</name>
    <dbReference type="NCBI Taxonomy" id="1781167"/>
    <lineage>
        <taxon>Bacteria</taxon>
        <taxon>Pseudomonadati</taxon>
        <taxon>Pseudomonadota</taxon>
        <taxon>Betaproteobacteria</taxon>
        <taxon>Burkholderiales</taxon>
        <taxon>Comamonadaceae</taxon>
        <taxon>Ramlibacter</taxon>
    </lineage>
</organism>
<dbReference type="NCBIfam" id="TIGR01007">
    <property type="entry name" value="eps_fam"/>
    <property type="match status" value="1"/>
</dbReference>
<keyword evidence="2" id="KW-0067">ATP-binding</keyword>
<comment type="caution">
    <text evidence="3">The sequence shown here is derived from an EMBL/GenBank/DDBJ whole genome shotgun (WGS) entry which is preliminary data.</text>
</comment>
<sequence length="275" mass="28968">MGALLVDTGRISFEDAERIHDYQERTGQLYGEAGIEMGLLTAQDVRLALALQFGHIALPRESGLSSELVAAWQPDSPAVEHLRSVRSQLLLRWFENDARHAALAVVSPQKGEGRSYIAANLAVLFSQLGKRTLLIDADLRRPRQHRIFGVPGRIGLSALLAGRSGPEAVVDIKGVPGLSLLPAGISPPNPQELLAREGLARLMASLRASFDVILVDTPAAMGCADAATVAARAGAALIVTCRDSSNVSAVSALTAELRDFGVTVVGAVLNGAGRS</sequence>
<dbReference type="CDD" id="cd05387">
    <property type="entry name" value="BY-kinase"/>
    <property type="match status" value="1"/>
</dbReference>
<dbReference type="GO" id="GO:0005524">
    <property type="term" value="F:ATP binding"/>
    <property type="evidence" value="ECO:0007669"/>
    <property type="project" value="UniProtKB-KW"/>
</dbReference>
<dbReference type="SUPFAM" id="SSF52540">
    <property type="entry name" value="P-loop containing nucleoside triphosphate hydrolases"/>
    <property type="match status" value="1"/>
</dbReference>
<dbReference type="Gene3D" id="3.40.50.300">
    <property type="entry name" value="P-loop containing nucleotide triphosphate hydrolases"/>
    <property type="match status" value="1"/>
</dbReference>
<dbReference type="OrthoDB" id="9808257at2"/>
<dbReference type="InterPro" id="IPR027417">
    <property type="entry name" value="P-loop_NTPase"/>
</dbReference>
<evidence type="ECO:0000313" key="4">
    <source>
        <dbReference type="Proteomes" id="UP000297564"/>
    </source>
</evidence>
<dbReference type="InterPro" id="IPR050445">
    <property type="entry name" value="Bact_polysacc_biosynth/exp"/>
</dbReference>
<evidence type="ECO:0000256" key="1">
    <source>
        <dbReference type="ARBA" id="ARBA00022741"/>
    </source>
</evidence>
<dbReference type="GO" id="GO:0004713">
    <property type="term" value="F:protein tyrosine kinase activity"/>
    <property type="evidence" value="ECO:0007669"/>
    <property type="project" value="TreeGrafter"/>
</dbReference>